<reference evidence="2 3" key="1">
    <citation type="journal article" date="2013" name="Genome Announc.">
        <title>Draft genome sequence of an Actinobacterium, Brachybacterium muris strain UCD-AY4.</title>
        <authorList>
            <person name="Lo J.R."/>
            <person name="Lang J.M."/>
            <person name="Darling A.E."/>
            <person name="Eisen J.A."/>
            <person name="Coil D.A."/>
        </authorList>
    </citation>
    <scope>NUCLEOTIDE SEQUENCE [LARGE SCALE GENOMIC DNA]</scope>
    <source>
        <strain evidence="2 3">UCD-AY4</strain>
    </source>
</reference>
<evidence type="ECO:0000313" key="2">
    <source>
        <dbReference type="EMBL" id="EYT50739.1"/>
    </source>
</evidence>
<gene>
    <name evidence="2" type="ORF">D641_0102690</name>
</gene>
<name>A0A022KX25_9MICO</name>
<dbReference type="PROSITE" id="PS51186">
    <property type="entry name" value="GNAT"/>
    <property type="match status" value="1"/>
</dbReference>
<dbReference type="GO" id="GO:0016747">
    <property type="term" value="F:acyltransferase activity, transferring groups other than amino-acyl groups"/>
    <property type="evidence" value="ECO:0007669"/>
    <property type="project" value="InterPro"/>
</dbReference>
<dbReference type="Pfam" id="PF13302">
    <property type="entry name" value="Acetyltransf_3"/>
    <property type="match status" value="1"/>
</dbReference>
<sequence>MQHDITLTRGPVRLRPLVLGDAAALRALVDEEIWAGMSSPLPRTDAEMAAHLAELIKSPALYGFTVELDGTVVGRTAFYELVPGLRVEIGHTFYARDQWGSTLNPTVKLLLLDHAFTAFSVARVALRCDSRNTRSRGAIQRLGATYEGTLRRFRRAADGTIADAAYFSIIAEEYPAVREGLLERIDR</sequence>
<dbReference type="PANTHER" id="PTHR43610">
    <property type="entry name" value="BLL6696 PROTEIN"/>
    <property type="match status" value="1"/>
</dbReference>
<dbReference type="HOGENOM" id="CLU_013985_1_0_11"/>
<protein>
    <submittedName>
        <fullName evidence="2">GNAT family acetyltransferase</fullName>
    </submittedName>
</protein>
<accession>A0A022KX25</accession>
<proteinExistence type="predicted"/>
<comment type="caution">
    <text evidence="2">The sequence shown here is derived from an EMBL/GenBank/DDBJ whole genome shotgun (WGS) entry which is preliminary data.</text>
</comment>
<dbReference type="Gene3D" id="3.40.630.30">
    <property type="match status" value="1"/>
</dbReference>
<dbReference type="EMBL" id="AORC01000003">
    <property type="protein sequence ID" value="EYT50739.1"/>
    <property type="molecule type" value="Genomic_DNA"/>
</dbReference>
<evidence type="ECO:0000313" key="3">
    <source>
        <dbReference type="Proteomes" id="UP000019754"/>
    </source>
</evidence>
<dbReference type="STRING" id="1249481.D641_0102690"/>
<organism evidence="2 3">
    <name type="scientific">Brachybacterium muris UCD-AY4</name>
    <dbReference type="NCBI Taxonomy" id="1249481"/>
    <lineage>
        <taxon>Bacteria</taxon>
        <taxon>Bacillati</taxon>
        <taxon>Actinomycetota</taxon>
        <taxon>Actinomycetes</taxon>
        <taxon>Micrococcales</taxon>
        <taxon>Dermabacteraceae</taxon>
        <taxon>Brachybacterium</taxon>
    </lineage>
</organism>
<dbReference type="OrthoDB" id="9795199at2"/>
<dbReference type="AlphaFoldDB" id="A0A022KX25"/>
<dbReference type="InterPro" id="IPR000182">
    <property type="entry name" value="GNAT_dom"/>
</dbReference>
<keyword evidence="3" id="KW-1185">Reference proteome</keyword>
<dbReference type="Proteomes" id="UP000019754">
    <property type="component" value="Unassembled WGS sequence"/>
</dbReference>
<dbReference type="SUPFAM" id="SSF55729">
    <property type="entry name" value="Acyl-CoA N-acyltransferases (Nat)"/>
    <property type="match status" value="1"/>
</dbReference>
<evidence type="ECO:0000259" key="1">
    <source>
        <dbReference type="PROSITE" id="PS51186"/>
    </source>
</evidence>
<dbReference type="RefSeq" id="WP_017822255.1">
    <property type="nucleotide sequence ID" value="NZ_AORC01000003.1"/>
</dbReference>
<dbReference type="InterPro" id="IPR016181">
    <property type="entry name" value="Acyl_CoA_acyltransferase"/>
</dbReference>
<keyword evidence="2" id="KW-0808">Transferase</keyword>
<feature type="domain" description="N-acetyltransferase" evidence="1">
    <location>
        <begin position="12"/>
        <end position="172"/>
    </location>
</feature>
<dbReference type="PANTHER" id="PTHR43610:SF1">
    <property type="entry name" value="N-ACETYLTRANSFERASE DOMAIN-CONTAINING PROTEIN"/>
    <property type="match status" value="1"/>
</dbReference>